<dbReference type="EMBL" id="CM001885">
    <property type="protein sequence ID" value="EOY14002.1"/>
    <property type="molecule type" value="Genomic_DNA"/>
</dbReference>
<name>A0A061FB84_THECC</name>
<gene>
    <name evidence="1" type="ORF">TCM_033012</name>
</gene>
<protein>
    <submittedName>
        <fullName evidence="1">Uncharacterized protein</fullName>
    </submittedName>
</protein>
<sequence>MMALQDLMILCLQDIYTRGHPRVHYFHIGEKSSEGLFNIECGGHRCTRVFRWIITGVNIKVVDHFIDQHAIKEVFNALMDGAKHVIHDKFGEVNTMVVFDVKDELKVLLGKSGVI</sequence>
<dbReference type="HOGENOM" id="CLU_2113390_0_0_1"/>
<dbReference type="AlphaFoldDB" id="A0A061FB84"/>
<reference evidence="1 2" key="1">
    <citation type="journal article" date="2013" name="Genome Biol.">
        <title>The genome sequence of the most widely cultivated cacao type and its use to identify candidate genes regulating pod color.</title>
        <authorList>
            <person name="Motamayor J.C."/>
            <person name="Mockaitis K."/>
            <person name="Schmutz J."/>
            <person name="Haiminen N."/>
            <person name="Iii D.L."/>
            <person name="Cornejo O."/>
            <person name="Findley S.D."/>
            <person name="Zheng P."/>
            <person name="Utro F."/>
            <person name="Royaert S."/>
            <person name="Saski C."/>
            <person name="Jenkins J."/>
            <person name="Podicheti R."/>
            <person name="Zhao M."/>
            <person name="Scheffler B.E."/>
            <person name="Stack J.C."/>
            <person name="Feltus F.A."/>
            <person name="Mustiga G.M."/>
            <person name="Amores F."/>
            <person name="Phillips W."/>
            <person name="Marelli J.P."/>
            <person name="May G.D."/>
            <person name="Shapiro H."/>
            <person name="Ma J."/>
            <person name="Bustamante C.D."/>
            <person name="Schnell R.J."/>
            <person name="Main D."/>
            <person name="Gilbert D."/>
            <person name="Parida L."/>
            <person name="Kuhn D.N."/>
        </authorList>
    </citation>
    <scope>NUCLEOTIDE SEQUENCE [LARGE SCALE GENOMIC DNA]</scope>
    <source>
        <strain evidence="2">cv. Matina 1-6</strain>
    </source>
</reference>
<accession>A0A061FB84</accession>
<dbReference type="Proteomes" id="UP000026915">
    <property type="component" value="Chromosome 7"/>
</dbReference>
<organism evidence="1 2">
    <name type="scientific">Theobroma cacao</name>
    <name type="common">Cacao</name>
    <name type="synonym">Cocoa</name>
    <dbReference type="NCBI Taxonomy" id="3641"/>
    <lineage>
        <taxon>Eukaryota</taxon>
        <taxon>Viridiplantae</taxon>
        <taxon>Streptophyta</taxon>
        <taxon>Embryophyta</taxon>
        <taxon>Tracheophyta</taxon>
        <taxon>Spermatophyta</taxon>
        <taxon>Magnoliopsida</taxon>
        <taxon>eudicotyledons</taxon>
        <taxon>Gunneridae</taxon>
        <taxon>Pentapetalae</taxon>
        <taxon>rosids</taxon>
        <taxon>malvids</taxon>
        <taxon>Malvales</taxon>
        <taxon>Malvaceae</taxon>
        <taxon>Byttnerioideae</taxon>
        <taxon>Theobroma</taxon>
    </lineage>
</organism>
<proteinExistence type="predicted"/>
<dbReference type="Gramene" id="EOY14002">
    <property type="protein sequence ID" value="EOY14002"/>
    <property type="gene ID" value="TCM_033012"/>
</dbReference>
<dbReference type="InParanoid" id="A0A061FB84"/>
<keyword evidence="2" id="KW-1185">Reference proteome</keyword>
<evidence type="ECO:0000313" key="1">
    <source>
        <dbReference type="EMBL" id="EOY14002.1"/>
    </source>
</evidence>
<evidence type="ECO:0000313" key="2">
    <source>
        <dbReference type="Proteomes" id="UP000026915"/>
    </source>
</evidence>